<comment type="catalytic activity">
    <reaction evidence="7">
        <text>L-threonylcarbamoyladenylate + adenosine(37) in tRNA = N(6)-L-threonylcarbamoyladenosine(37) in tRNA + AMP + H(+)</text>
        <dbReference type="Rhea" id="RHEA:37059"/>
        <dbReference type="Rhea" id="RHEA-COMP:10162"/>
        <dbReference type="Rhea" id="RHEA-COMP:10163"/>
        <dbReference type="ChEBI" id="CHEBI:15378"/>
        <dbReference type="ChEBI" id="CHEBI:73682"/>
        <dbReference type="ChEBI" id="CHEBI:74411"/>
        <dbReference type="ChEBI" id="CHEBI:74418"/>
        <dbReference type="ChEBI" id="CHEBI:456215"/>
        <dbReference type="EC" id="2.3.1.234"/>
    </reaction>
</comment>
<evidence type="ECO:0000256" key="2">
    <source>
        <dbReference type="ARBA" id="ARBA00022679"/>
    </source>
</evidence>
<dbReference type="PRINTS" id="PR00789">
    <property type="entry name" value="OSIALOPTASE"/>
</dbReference>
<evidence type="ECO:0000256" key="5">
    <source>
        <dbReference type="ARBA" id="ARBA00023004"/>
    </source>
</evidence>
<keyword evidence="6" id="KW-0012">Acyltransferase</keyword>
<evidence type="ECO:0000313" key="10">
    <source>
        <dbReference type="Proteomes" id="UP000754750"/>
    </source>
</evidence>
<organism evidence="9 10">
    <name type="scientific">Faecalispora sporosphaeroides</name>
    <dbReference type="NCBI Taxonomy" id="1549"/>
    <lineage>
        <taxon>Bacteria</taxon>
        <taxon>Bacillati</taxon>
        <taxon>Bacillota</taxon>
        <taxon>Clostridia</taxon>
        <taxon>Eubacteriales</taxon>
        <taxon>Oscillospiraceae</taxon>
        <taxon>Faecalispora</taxon>
    </lineage>
</organism>
<evidence type="ECO:0000256" key="7">
    <source>
        <dbReference type="ARBA" id="ARBA00048117"/>
    </source>
</evidence>
<dbReference type="AlphaFoldDB" id="A0A928KVB9"/>
<evidence type="ECO:0000313" key="9">
    <source>
        <dbReference type="EMBL" id="MBE6832866.1"/>
    </source>
</evidence>
<dbReference type="SUPFAM" id="SSF53067">
    <property type="entry name" value="Actin-like ATPase domain"/>
    <property type="match status" value="1"/>
</dbReference>
<dbReference type="GO" id="GO:0046872">
    <property type="term" value="F:metal ion binding"/>
    <property type="evidence" value="ECO:0007669"/>
    <property type="project" value="UniProtKB-KW"/>
</dbReference>
<dbReference type="GO" id="GO:0008033">
    <property type="term" value="P:tRNA processing"/>
    <property type="evidence" value="ECO:0007669"/>
    <property type="project" value="UniProtKB-KW"/>
</dbReference>
<evidence type="ECO:0000256" key="3">
    <source>
        <dbReference type="ARBA" id="ARBA00022694"/>
    </source>
</evidence>
<protein>
    <recommendedName>
        <fullName evidence="1">N(6)-L-threonylcarbamoyladenine synthase</fullName>
        <ecNumber evidence="1">2.3.1.234</ecNumber>
    </recommendedName>
</protein>
<dbReference type="InterPro" id="IPR043129">
    <property type="entry name" value="ATPase_NBD"/>
</dbReference>
<dbReference type="Proteomes" id="UP000754750">
    <property type="component" value="Unassembled WGS sequence"/>
</dbReference>
<keyword evidence="3" id="KW-0819">tRNA processing</keyword>
<keyword evidence="4" id="KW-0479">Metal-binding</keyword>
<sequence>MKNGNYLGIDTSNYTTSAALYREDESVAHSKRLLPVKEGQLGLRQSDAVFHHVQQLPQILEPLLRQHPVLRAIGASSRPRSAEGSYMPCFTVGLGTAKILADTLGIALHLCSHQENHIAAALYSAGRLELLRQTFLAFHVSGGTTEAVLVEPDKEHLIRTRLVASSLDLKGGQAVDRVGVMLGLSFPAGPELERLALQSDAKFKIRSAMRGCDCSLSGIENQCRAMLDKGAPKEEIARFCLLSLLAALDAMCGALLKEYGDLPVLFAGGVMSNSIIRQALTQRYGAAFATPAFSADNAAGAAILAAIKEEVT</sequence>
<dbReference type="InterPro" id="IPR000905">
    <property type="entry name" value="Gcp-like_dom"/>
</dbReference>
<evidence type="ECO:0000256" key="6">
    <source>
        <dbReference type="ARBA" id="ARBA00023315"/>
    </source>
</evidence>
<dbReference type="InterPro" id="IPR017861">
    <property type="entry name" value="KAE1/TsaD"/>
</dbReference>
<keyword evidence="5" id="KW-0408">Iron</keyword>
<dbReference type="RefSeq" id="WP_020071672.1">
    <property type="nucleotide sequence ID" value="NZ_SVNY01000002.1"/>
</dbReference>
<name>A0A928KVB9_9FIRM</name>
<feature type="domain" description="Gcp-like" evidence="8">
    <location>
        <begin position="51"/>
        <end position="301"/>
    </location>
</feature>
<evidence type="ECO:0000259" key="8">
    <source>
        <dbReference type="Pfam" id="PF00814"/>
    </source>
</evidence>
<comment type="caution">
    <text evidence="9">The sequence shown here is derived from an EMBL/GenBank/DDBJ whole genome shotgun (WGS) entry which is preliminary data.</text>
</comment>
<reference evidence="9" key="1">
    <citation type="submission" date="2019-04" db="EMBL/GenBank/DDBJ databases">
        <title>Evolution of Biomass-Degrading Anaerobic Consortia Revealed by Metagenomics.</title>
        <authorList>
            <person name="Peng X."/>
        </authorList>
    </citation>
    <scope>NUCLEOTIDE SEQUENCE</scope>
    <source>
        <strain evidence="9">SIG551</strain>
    </source>
</reference>
<accession>A0A928KVB9</accession>
<evidence type="ECO:0000256" key="4">
    <source>
        <dbReference type="ARBA" id="ARBA00022723"/>
    </source>
</evidence>
<dbReference type="PANTHER" id="PTHR11735:SF6">
    <property type="entry name" value="TRNA N6-ADENOSINE THREONYLCARBAMOYLTRANSFERASE, MITOCHONDRIAL"/>
    <property type="match status" value="1"/>
</dbReference>
<keyword evidence="2" id="KW-0808">Transferase</keyword>
<dbReference type="Gene3D" id="3.30.420.40">
    <property type="match status" value="2"/>
</dbReference>
<proteinExistence type="predicted"/>
<dbReference type="EMBL" id="SVNY01000002">
    <property type="protein sequence ID" value="MBE6832866.1"/>
    <property type="molecule type" value="Genomic_DNA"/>
</dbReference>
<evidence type="ECO:0000256" key="1">
    <source>
        <dbReference type="ARBA" id="ARBA00012156"/>
    </source>
</evidence>
<dbReference type="GO" id="GO:0061711">
    <property type="term" value="F:tRNA N(6)-L-threonylcarbamoyladenine synthase activity"/>
    <property type="evidence" value="ECO:0007669"/>
    <property type="project" value="UniProtKB-EC"/>
</dbReference>
<dbReference type="EC" id="2.3.1.234" evidence="1"/>
<gene>
    <name evidence="9" type="ORF">E7512_04670</name>
</gene>
<dbReference type="Pfam" id="PF00814">
    <property type="entry name" value="TsaD"/>
    <property type="match status" value="1"/>
</dbReference>
<dbReference type="PANTHER" id="PTHR11735">
    <property type="entry name" value="TRNA N6-ADENOSINE THREONYLCARBAMOYLTRANSFERASE"/>
    <property type="match status" value="1"/>
</dbReference>